<accession>A0A2S2QLG5</accession>
<dbReference type="Proteomes" id="UP000694846">
    <property type="component" value="Unplaced"/>
</dbReference>
<evidence type="ECO:0000259" key="1">
    <source>
        <dbReference type="SMART" id="SM00597"/>
    </source>
</evidence>
<proteinExistence type="predicted"/>
<gene>
    <name evidence="2" type="primary">ZMYM1_132</name>
    <name evidence="4" type="synonym">LOC112686658</name>
    <name evidence="2" type="ORF">g.140918</name>
</gene>
<dbReference type="EMBL" id="GGMS01009402">
    <property type="protein sequence ID" value="MBY78605.1"/>
    <property type="molecule type" value="Transcribed_RNA"/>
</dbReference>
<sequence length="830" mass="95417">MSKRSYPSGASKRQRAIVKEINEKKIINSLPKLTDFFSSVPPKEETNLVLPISQETITINQQSQVSQNPTLSPNKYFVDSPETVEDNSLVSNDPGNWNTLTEEKRNMYIKKGSKFFQNKDSDFSNSTRNYTESNGKIKVRHLTKSIFTRQLKNGENVDRSWLLYSPSKKALFCFVCRLFSSTKTGFSCEQGFNDWKHVHTVVLEHENSLMHRESVMTFSVRTKNNGRIDQEISYQINLEVNYWKEVLKRIVAVIKFLSSRGIAFRGENQIIGSQHNGNYLGCLELISQFDPFLLEHLNKYGNQGKGNPSYLSANICNEFINIMGRQVLNAILSELKVAKYYSISVDSTPDLSHIDQMTFIIRYVNDDTPVERFLEFIPIDEHGSEYLFKVILSFLEKNQISLNNCRGQSYDNAANMSGQYAGLQARIKEKCNFAIFIPCAAHSLNLVGVRAAECVMEAVSYFQFVQKLYNFFSSSTYRWSIMKKCLGSHHVLKSLSETRWSARADAVTALCNGYKEILDALKTIEIDDKTSPNVKNETHGLIKKMKKLENIVLTEIWSKILSRINETNKNLQKENLTIDVGSKLFDSLAGFLSEIRDNFYSYESSAREKFPDSDYKDLHQRTKKRSIHLTLPGELTNKSTSFSGSEKFKIETYFPIIDTLITQLKIRAKSYNTINKLFGFFSNLKNLETKEVQVHCKTFAEFYHVDINENELILECIHLKAYLSELDISEFSISSTYKCLKSNRLEETFPNIIISFRIFLSMMITNCSGERSFSKLNLIKEELRSTMSQKRLNSLSLMSIEHELLSSLDYENVIEDFANEKARKKPLKSI</sequence>
<protein>
    <submittedName>
        <fullName evidence="2 4">Zinc finger MYM-type protein 1</fullName>
    </submittedName>
</protein>
<organism evidence="2">
    <name type="scientific">Sipha flava</name>
    <name type="common">yellow sugarcane aphid</name>
    <dbReference type="NCBI Taxonomy" id="143950"/>
    <lineage>
        <taxon>Eukaryota</taxon>
        <taxon>Metazoa</taxon>
        <taxon>Ecdysozoa</taxon>
        <taxon>Arthropoda</taxon>
        <taxon>Hexapoda</taxon>
        <taxon>Insecta</taxon>
        <taxon>Pterygota</taxon>
        <taxon>Neoptera</taxon>
        <taxon>Paraneoptera</taxon>
        <taxon>Hemiptera</taxon>
        <taxon>Sternorrhyncha</taxon>
        <taxon>Aphidomorpha</taxon>
        <taxon>Aphidoidea</taxon>
        <taxon>Aphididae</taxon>
        <taxon>Sipha</taxon>
    </lineage>
</organism>
<dbReference type="PANTHER" id="PTHR45749">
    <property type="match status" value="1"/>
</dbReference>
<dbReference type="InterPro" id="IPR025398">
    <property type="entry name" value="DUF4371"/>
</dbReference>
<dbReference type="InterPro" id="IPR006580">
    <property type="entry name" value="Znf_TTF"/>
</dbReference>
<feature type="domain" description="TTF-type" evidence="1">
    <location>
        <begin position="149"/>
        <end position="227"/>
    </location>
</feature>
<dbReference type="Pfam" id="PF05699">
    <property type="entry name" value="Dimer_Tnp_hAT"/>
    <property type="match status" value="1"/>
</dbReference>
<dbReference type="AlphaFoldDB" id="A0A2S2QLG5"/>
<dbReference type="SUPFAM" id="SSF53098">
    <property type="entry name" value="Ribonuclease H-like"/>
    <property type="match status" value="1"/>
</dbReference>
<dbReference type="GO" id="GO:0046983">
    <property type="term" value="F:protein dimerization activity"/>
    <property type="evidence" value="ECO:0007669"/>
    <property type="project" value="InterPro"/>
</dbReference>
<keyword evidence="3" id="KW-1185">Reference proteome</keyword>
<dbReference type="SMART" id="SM00597">
    <property type="entry name" value="ZnF_TTF"/>
    <property type="match status" value="1"/>
</dbReference>
<dbReference type="PANTHER" id="PTHR45749:SF23">
    <property type="entry name" value="ZINC FINGER MYM-TYPE PROTEIN 1-LIKE"/>
    <property type="match status" value="1"/>
</dbReference>
<dbReference type="OrthoDB" id="6623035at2759"/>
<dbReference type="Pfam" id="PF14291">
    <property type="entry name" value="DUF4371"/>
    <property type="match status" value="1"/>
</dbReference>
<dbReference type="InterPro" id="IPR008906">
    <property type="entry name" value="HATC_C_dom"/>
</dbReference>
<dbReference type="InterPro" id="IPR012337">
    <property type="entry name" value="RNaseH-like_sf"/>
</dbReference>
<evidence type="ECO:0000313" key="2">
    <source>
        <dbReference type="EMBL" id="MBY78605.1"/>
    </source>
</evidence>
<name>A0A2S2QLG5_9HEMI</name>
<evidence type="ECO:0000313" key="3">
    <source>
        <dbReference type="Proteomes" id="UP000694846"/>
    </source>
</evidence>
<dbReference type="RefSeq" id="XP_025414833.1">
    <property type="nucleotide sequence ID" value="XM_025559048.1"/>
</dbReference>
<reference evidence="4" key="2">
    <citation type="submission" date="2025-04" db="UniProtKB">
        <authorList>
            <consortium name="RefSeq"/>
        </authorList>
    </citation>
    <scope>IDENTIFICATION</scope>
    <source>
        <tissue evidence="4">Whole body</tissue>
    </source>
</reference>
<reference evidence="2" key="1">
    <citation type="submission" date="2018-04" db="EMBL/GenBank/DDBJ databases">
        <title>Transcriptome assembly of Sipha flava.</title>
        <authorList>
            <person name="Scully E.D."/>
            <person name="Geib S.M."/>
            <person name="Palmer N.A."/>
            <person name="Koch K."/>
            <person name="Bradshaw J."/>
            <person name="Heng-Moss T."/>
            <person name="Sarath G."/>
        </authorList>
    </citation>
    <scope>NUCLEOTIDE SEQUENCE</scope>
</reference>
<evidence type="ECO:0000313" key="4">
    <source>
        <dbReference type="RefSeq" id="XP_025414833.1"/>
    </source>
</evidence>